<comment type="similarity">
    <text evidence="1">Belongs to the peptidase C56 family.</text>
</comment>
<reference evidence="3" key="1">
    <citation type="submission" date="2021-01" db="EMBL/GenBank/DDBJ databases">
        <authorList>
            <person name="Corre E."/>
            <person name="Pelletier E."/>
            <person name="Niang G."/>
            <person name="Scheremetjew M."/>
            <person name="Finn R."/>
            <person name="Kale V."/>
            <person name="Holt S."/>
            <person name="Cochrane G."/>
            <person name="Meng A."/>
            <person name="Brown T."/>
            <person name="Cohen L."/>
        </authorList>
    </citation>
    <scope>NUCLEOTIDE SEQUENCE</scope>
    <source>
        <strain evidence="3">CCMP1381</strain>
    </source>
</reference>
<dbReference type="InterPro" id="IPR002818">
    <property type="entry name" value="DJ-1/PfpI"/>
</dbReference>
<proteinExistence type="inferred from homology"/>
<dbReference type="PANTHER" id="PTHR42733">
    <property type="entry name" value="DJ-1 PROTEIN"/>
    <property type="match status" value="1"/>
</dbReference>
<dbReference type="Pfam" id="PF01965">
    <property type="entry name" value="DJ-1_PfpI"/>
    <property type="match status" value="1"/>
</dbReference>
<protein>
    <recommendedName>
        <fullName evidence="2">DJ-1/PfpI domain-containing protein</fullName>
    </recommendedName>
</protein>
<dbReference type="EMBL" id="HBGS01043943">
    <property type="protein sequence ID" value="CAD9455315.1"/>
    <property type="molecule type" value="Transcribed_RNA"/>
</dbReference>
<dbReference type="SUPFAM" id="SSF52317">
    <property type="entry name" value="Class I glutamine amidotransferase-like"/>
    <property type="match status" value="1"/>
</dbReference>
<dbReference type="CDD" id="cd03134">
    <property type="entry name" value="GATase1_PfpI_like"/>
    <property type="match status" value="1"/>
</dbReference>
<organism evidence="3">
    <name type="scientific">Octactis speculum</name>
    <dbReference type="NCBI Taxonomy" id="3111310"/>
    <lineage>
        <taxon>Eukaryota</taxon>
        <taxon>Sar</taxon>
        <taxon>Stramenopiles</taxon>
        <taxon>Ochrophyta</taxon>
        <taxon>Dictyochophyceae</taxon>
        <taxon>Dictyochales</taxon>
        <taxon>Dictyochaceae</taxon>
        <taxon>Octactis</taxon>
    </lineage>
</organism>
<evidence type="ECO:0000259" key="2">
    <source>
        <dbReference type="Pfam" id="PF01965"/>
    </source>
</evidence>
<dbReference type="PANTHER" id="PTHR42733:SF13">
    <property type="entry name" value="DJ-1_PFPI DOMAIN-CONTAINING PROTEIN"/>
    <property type="match status" value="1"/>
</dbReference>
<dbReference type="InterPro" id="IPR029062">
    <property type="entry name" value="Class_I_gatase-like"/>
</dbReference>
<name>A0A7S2DKH8_9STRA</name>
<evidence type="ECO:0000313" key="3">
    <source>
        <dbReference type="EMBL" id="CAD9455315.1"/>
    </source>
</evidence>
<dbReference type="AlphaFoldDB" id="A0A7S2DKH8"/>
<gene>
    <name evidence="3" type="ORF">DSPE1174_LOCUS22657</name>
</gene>
<feature type="domain" description="DJ-1/PfpI" evidence="2">
    <location>
        <begin position="13"/>
        <end position="188"/>
    </location>
</feature>
<evidence type="ECO:0000256" key="1">
    <source>
        <dbReference type="ARBA" id="ARBA00008542"/>
    </source>
</evidence>
<sequence>MAKLFTPALRGTRVVIFVDFMFEDMEVMYPKIRLEEEGATVHIISSKPKGTKITGKYGYPVVTDYCIKDSAYTPADLFDEGIDALILPGGFAPDYMRREKAMLDVITECFSRDVPVAAICHGPWMLCSARSTDGSPVVSGRRATAFTAIKDDIINAGGIFVDEEVVVDGNLITSRTPQDLTPFIHAIITGIRQRQGDA</sequence>
<dbReference type="InterPro" id="IPR006286">
    <property type="entry name" value="C56_PfpI-like"/>
</dbReference>
<dbReference type="Gene3D" id="3.40.50.880">
    <property type="match status" value="1"/>
</dbReference>
<accession>A0A7S2DKH8</accession>
<dbReference type="PROSITE" id="PS51276">
    <property type="entry name" value="PEPTIDASE_C56_PFPI"/>
    <property type="match status" value="1"/>
</dbReference>